<dbReference type="Pfam" id="PF00196">
    <property type="entry name" value="GerE"/>
    <property type="match status" value="1"/>
</dbReference>
<feature type="region of interest" description="Disordered" evidence="3">
    <location>
        <begin position="1"/>
        <end position="35"/>
    </location>
</feature>
<dbReference type="GO" id="GO:0005524">
    <property type="term" value="F:ATP binding"/>
    <property type="evidence" value="ECO:0007669"/>
    <property type="project" value="UniProtKB-KW"/>
</dbReference>
<evidence type="ECO:0000259" key="4">
    <source>
        <dbReference type="PROSITE" id="PS50043"/>
    </source>
</evidence>
<dbReference type="SUPFAM" id="SSF52540">
    <property type="entry name" value="P-loop containing nucleoside triphosphate hydrolases"/>
    <property type="match status" value="1"/>
</dbReference>
<dbReference type="GO" id="GO:0003677">
    <property type="term" value="F:DNA binding"/>
    <property type="evidence" value="ECO:0007669"/>
    <property type="project" value="InterPro"/>
</dbReference>
<evidence type="ECO:0000313" key="5">
    <source>
        <dbReference type="EMBL" id="TKK80164.1"/>
    </source>
</evidence>
<dbReference type="CDD" id="cd06170">
    <property type="entry name" value="LuxR_C_like"/>
    <property type="match status" value="1"/>
</dbReference>
<dbReference type="EMBL" id="SZPZ01000002">
    <property type="protein sequence ID" value="TKK80164.1"/>
    <property type="molecule type" value="Genomic_DNA"/>
</dbReference>
<dbReference type="PANTHER" id="PTHR16305">
    <property type="entry name" value="TESTICULAR SOLUBLE ADENYLYL CYCLASE"/>
    <property type="match status" value="1"/>
</dbReference>
<dbReference type="PRINTS" id="PR00038">
    <property type="entry name" value="HTHLUXR"/>
</dbReference>
<comment type="caution">
    <text evidence="5">The sequence shown here is derived from an EMBL/GenBank/DDBJ whole genome shotgun (WGS) entry which is preliminary data.</text>
</comment>
<dbReference type="Gene3D" id="3.40.50.300">
    <property type="entry name" value="P-loop containing nucleotide triphosphate hydrolases"/>
    <property type="match status" value="1"/>
</dbReference>
<dbReference type="GO" id="GO:0004016">
    <property type="term" value="F:adenylate cyclase activity"/>
    <property type="evidence" value="ECO:0007669"/>
    <property type="project" value="TreeGrafter"/>
</dbReference>
<dbReference type="PROSITE" id="PS50043">
    <property type="entry name" value="HTH_LUXR_2"/>
    <property type="match status" value="1"/>
</dbReference>
<evidence type="ECO:0000256" key="2">
    <source>
        <dbReference type="ARBA" id="ARBA00022840"/>
    </source>
</evidence>
<name>A0A4U3LXR0_9ACTN</name>
<dbReference type="Gene3D" id="1.10.10.10">
    <property type="entry name" value="Winged helix-like DNA-binding domain superfamily/Winged helix DNA-binding domain"/>
    <property type="match status" value="1"/>
</dbReference>
<evidence type="ECO:0000313" key="6">
    <source>
        <dbReference type="Proteomes" id="UP000305836"/>
    </source>
</evidence>
<keyword evidence="6" id="KW-1185">Reference proteome</keyword>
<dbReference type="InterPro" id="IPR036388">
    <property type="entry name" value="WH-like_DNA-bd_sf"/>
</dbReference>
<organism evidence="5 6">
    <name type="scientific">Kribbella jiaozuonensis</name>
    <dbReference type="NCBI Taxonomy" id="2575441"/>
    <lineage>
        <taxon>Bacteria</taxon>
        <taxon>Bacillati</taxon>
        <taxon>Actinomycetota</taxon>
        <taxon>Actinomycetes</taxon>
        <taxon>Propionibacteriales</taxon>
        <taxon>Kribbellaceae</taxon>
        <taxon>Kribbella</taxon>
    </lineage>
</organism>
<dbReference type="Proteomes" id="UP000305836">
    <property type="component" value="Unassembled WGS sequence"/>
</dbReference>
<dbReference type="GO" id="GO:0006355">
    <property type="term" value="P:regulation of DNA-templated transcription"/>
    <property type="evidence" value="ECO:0007669"/>
    <property type="project" value="InterPro"/>
</dbReference>
<sequence length="977" mass="104806">MGSPSQHVLSGRHADPWWPRVPPRDASRTGWSRPATGWSVPSAGATRAYNFGDRGVLSGVLSGWRRVLVLQGRRDESELLGRLIEAIRAGQGRSLVLTGEPGVGKTALLDRLAARATDCQVVRMTAIQSEMELAFAGLHQLCSPMLGHLDALAEPQRKALSTIFGLRFGDPPDRFLVGLATLNLLADVARDQPLVCVIDDAHWLDHASLQALTFAARRMVAEPIAVVFAVRKGQLTGDFDGIATLQIDGLGDHDARVLLKSVLPGPVDERVVDRIVAEAGGIPLALLELPSGLTSAQLASGFGPQGGGTAPATIEDSYARSFAELPADARRLLVLAAAEPIGDPVLLWRAASTLGIDVMVARSAEASGLVQFGTRIQFRHPLVRSAIYRSAPAEDLRVVHAALAAATDPAVDPDRRAWHRSQAVSGPDEKVAIELERSAERAQARGGLAAAAAFLDRAVELSADADQRTERAIAAARAHHQAGEPDQAMRLLSAAETGPLDDAEGAQLDLLRAQIAFTLHRDGEAPRLLLRAAQRLTATDVRLARETYLDAILAAMFAGDFAGRGCLRDAAEAAKGAPAPDVPGLPNDVLLDALAVRFTDGYVPAVPLLRQALAAYGDTELTPESLRWFWLARITAGHLWDEQTIDNGRHLELARALGAVETLPLALSVRIGGLVLSGELGDAADLVDELQTVLAATGLPAAPYGDLLLAAWQGDEQRARELIKHAEAEARYRGEGFLLIIAGMASAVLNNGLGQYAEAYEAASRAAEQPPLMAVEPWAVLAELVEAATRIDEDKAAEAALARLAETTQATRSAWGLGVEARCRALVSKDDAADELYRVAIERLAATRIRGELARAHLLYGEWLRRQGRRGDARDQLRTAHELFVAMGMRAFASRASAELRATGELVRTAYPEPPSVLTRQETQIARLVAEGLSNADIAARLFLSPRTVEWHLSKVFAKLQLTSRRQLRTVQLPTPD</sequence>
<evidence type="ECO:0000256" key="1">
    <source>
        <dbReference type="ARBA" id="ARBA00022741"/>
    </source>
</evidence>
<dbReference type="GO" id="GO:0005737">
    <property type="term" value="C:cytoplasm"/>
    <property type="evidence" value="ECO:0007669"/>
    <property type="project" value="TreeGrafter"/>
</dbReference>
<gene>
    <name evidence="5" type="ORF">FDA38_17690</name>
</gene>
<dbReference type="InterPro" id="IPR027417">
    <property type="entry name" value="P-loop_NTPase"/>
</dbReference>
<dbReference type="InterPro" id="IPR016032">
    <property type="entry name" value="Sig_transdc_resp-reg_C-effctor"/>
</dbReference>
<dbReference type="Pfam" id="PF13191">
    <property type="entry name" value="AAA_16"/>
    <property type="match status" value="1"/>
</dbReference>
<reference evidence="5 6" key="1">
    <citation type="submission" date="2019-04" db="EMBL/GenBank/DDBJ databases">
        <title>Kribbella sp. NEAU-THZ 27 nov., a novel actinomycete isolated from soil.</title>
        <authorList>
            <person name="Duan L."/>
        </authorList>
    </citation>
    <scope>NUCLEOTIDE SEQUENCE [LARGE SCALE GENOMIC DNA]</scope>
    <source>
        <strain evidence="6">NEAU-THZ27</strain>
    </source>
</reference>
<proteinExistence type="predicted"/>
<keyword evidence="1" id="KW-0547">Nucleotide-binding</keyword>
<feature type="domain" description="HTH luxR-type" evidence="4">
    <location>
        <begin position="911"/>
        <end position="976"/>
    </location>
</feature>
<dbReference type="PANTHER" id="PTHR16305:SF35">
    <property type="entry name" value="TRANSCRIPTIONAL ACTIVATOR DOMAIN"/>
    <property type="match status" value="1"/>
</dbReference>
<dbReference type="InterPro" id="IPR041664">
    <property type="entry name" value="AAA_16"/>
</dbReference>
<dbReference type="OrthoDB" id="7053960at2"/>
<accession>A0A4U3LXR0</accession>
<dbReference type="SUPFAM" id="SSF46894">
    <property type="entry name" value="C-terminal effector domain of the bipartite response regulators"/>
    <property type="match status" value="1"/>
</dbReference>
<keyword evidence="2" id="KW-0067">ATP-binding</keyword>
<dbReference type="AlphaFoldDB" id="A0A4U3LXR0"/>
<evidence type="ECO:0000256" key="3">
    <source>
        <dbReference type="SAM" id="MobiDB-lite"/>
    </source>
</evidence>
<protein>
    <submittedName>
        <fullName evidence="5">LuxR family transcriptional regulator</fullName>
    </submittedName>
</protein>
<dbReference type="InterPro" id="IPR000792">
    <property type="entry name" value="Tscrpt_reg_LuxR_C"/>
</dbReference>
<dbReference type="SMART" id="SM00421">
    <property type="entry name" value="HTH_LUXR"/>
    <property type="match status" value="1"/>
</dbReference>